<keyword evidence="1" id="KW-0732">Signal</keyword>
<feature type="chain" id="PRO_5007829887" evidence="1">
    <location>
        <begin position="27"/>
        <end position="390"/>
    </location>
</feature>
<dbReference type="AlphaFoldDB" id="A0A161YMJ8"/>
<feature type="signal peptide" evidence="1">
    <location>
        <begin position="1"/>
        <end position="26"/>
    </location>
</feature>
<organism evidence="2 3">
    <name type="scientific">Colletotrichum tofieldiae</name>
    <dbReference type="NCBI Taxonomy" id="708197"/>
    <lineage>
        <taxon>Eukaryota</taxon>
        <taxon>Fungi</taxon>
        <taxon>Dikarya</taxon>
        <taxon>Ascomycota</taxon>
        <taxon>Pezizomycotina</taxon>
        <taxon>Sordariomycetes</taxon>
        <taxon>Hypocreomycetidae</taxon>
        <taxon>Glomerellales</taxon>
        <taxon>Glomerellaceae</taxon>
        <taxon>Colletotrichum</taxon>
        <taxon>Colletotrichum spaethianum species complex</taxon>
    </lineage>
</organism>
<dbReference type="EMBL" id="LFIV01000033">
    <property type="protein sequence ID" value="KZL74377.1"/>
    <property type="molecule type" value="Genomic_DNA"/>
</dbReference>
<comment type="caution">
    <text evidence="2">The sequence shown here is derived from an EMBL/GenBank/DDBJ whole genome shotgun (WGS) entry which is preliminary data.</text>
</comment>
<accession>A0A161YMJ8</accession>
<evidence type="ECO:0000313" key="3">
    <source>
        <dbReference type="Proteomes" id="UP000076552"/>
    </source>
</evidence>
<evidence type="ECO:0000313" key="2">
    <source>
        <dbReference type="EMBL" id="KZL74377.1"/>
    </source>
</evidence>
<protein>
    <submittedName>
        <fullName evidence="2">Uncharacterized protein</fullName>
    </submittedName>
</protein>
<dbReference type="Proteomes" id="UP000076552">
    <property type="component" value="Unassembled WGS sequence"/>
</dbReference>
<name>A0A161YMJ8_9PEZI</name>
<gene>
    <name evidence="2" type="ORF">CT0861_11024</name>
</gene>
<evidence type="ECO:0000256" key="1">
    <source>
        <dbReference type="SAM" id="SignalP"/>
    </source>
</evidence>
<keyword evidence="3" id="KW-1185">Reference proteome</keyword>
<proteinExistence type="predicted"/>
<sequence length="390" mass="43531">MNPRVFLTSRVLSIACFALPLTPLAAQEPSSPSSGPPVRCSNLPYCVLAKCRPVWLRIKLLILAADPAAYSQQAYVVRLLTLAWCELAALAGKQSWRRDKLCCMFPCEPPILEKTVQGMNEPEQASRISTKFVHRSCHVKDFQLRTLGKASESIIPLEIWRAMPRKPKALCGFPDSKFDCQLFLTRTRLGVRVCTPGSDSGGSGCRENHEKQLGLRPIDEWVGDDSKRLEDPPNWLRISPTSHRSVHADCSNSTWGLGEEGDGMKTGFRSPCCMLLGVITRVKEGLGRVPTFLRRIIRQERHWMEGWVWDGSRVSNPAPPPLDDTPKSPIRRFCAVAPQRVSKAEGMFGVWALIWQCLGPVLPLILGNVLRPSGFIPLYGRCVLCLENAY</sequence>
<reference evidence="2 3" key="1">
    <citation type="submission" date="2015-06" db="EMBL/GenBank/DDBJ databases">
        <title>Survival trade-offs in plant roots during colonization by closely related pathogenic and mutualistic fungi.</title>
        <authorList>
            <person name="Hacquard S."/>
            <person name="Kracher B."/>
            <person name="Hiruma K."/>
            <person name="Weinman A."/>
            <person name="Muench P."/>
            <person name="Garrido Oter R."/>
            <person name="Ver Loren van Themaat E."/>
            <person name="Dallerey J.-F."/>
            <person name="Damm U."/>
            <person name="Henrissat B."/>
            <person name="Lespinet O."/>
            <person name="Thon M."/>
            <person name="Kemen E."/>
            <person name="McHardy A.C."/>
            <person name="Schulze-Lefert P."/>
            <person name="O'Connell R.J."/>
        </authorList>
    </citation>
    <scope>NUCLEOTIDE SEQUENCE [LARGE SCALE GENOMIC DNA]</scope>
    <source>
        <strain evidence="2 3">0861</strain>
    </source>
</reference>